<evidence type="ECO:0000313" key="3">
    <source>
        <dbReference type="EMBL" id="KFD70416.1"/>
    </source>
</evidence>
<evidence type="ECO:0000313" key="4">
    <source>
        <dbReference type="Proteomes" id="UP000030764"/>
    </source>
</evidence>
<protein>
    <submittedName>
        <fullName evidence="2">Uncharacterized protein</fullName>
    </submittedName>
</protein>
<feature type="region of interest" description="Disordered" evidence="1">
    <location>
        <begin position="58"/>
        <end position="114"/>
    </location>
</feature>
<evidence type="ECO:0000313" key="2">
    <source>
        <dbReference type="EMBL" id="KFD50185.1"/>
    </source>
</evidence>
<dbReference type="Proteomes" id="UP000030764">
    <property type="component" value="Unassembled WGS sequence"/>
</dbReference>
<dbReference type="EMBL" id="KL367488">
    <property type="protein sequence ID" value="KFD70416.1"/>
    <property type="molecule type" value="Genomic_DNA"/>
</dbReference>
<accession>A0A085LYY9</accession>
<dbReference type="EMBL" id="KL363257">
    <property type="protein sequence ID" value="KFD50185.1"/>
    <property type="molecule type" value="Genomic_DNA"/>
</dbReference>
<proteinExistence type="predicted"/>
<keyword evidence="4" id="KW-1185">Reference proteome</keyword>
<name>A0A085LYY9_9BILA</name>
<sequence>MYESSSGEAPPTEGPDTDRDRPPPLSLTRRVPVKAPSAGALSLESRQIFFAPRTSMPAAGIDSRSLTRHCSKSASPSRGTNKPIGRLQKSNNLLNDHHLKDSNGRQANGYEEPI</sequence>
<dbReference type="Proteomes" id="UP000030758">
    <property type="component" value="Unassembled WGS sequence"/>
</dbReference>
<feature type="region of interest" description="Disordered" evidence="1">
    <location>
        <begin position="1"/>
        <end position="39"/>
    </location>
</feature>
<dbReference type="AlphaFoldDB" id="A0A085LYY9"/>
<organism evidence="2 4">
    <name type="scientific">Trichuris suis</name>
    <name type="common">pig whipworm</name>
    <dbReference type="NCBI Taxonomy" id="68888"/>
    <lineage>
        <taxon>Eukaryota</taxon>
        <taxon>Metazoa</taxon>
        <taxon>Ecdysozoa</taxon>
        <taxon>Nematoda</taxon>
        <taxon>Enoplea</taxon>
        <taxon>Dorylaimia</taxon>
        <taxon>Trichinellida</taxon>
        <taxon>Trichuridae</taxon>
        <taxon>Trichuris</taxon>
    </lineage>
</organism>
<evidence type="ECO:0000256" key="1">
    <source>
        <dbReference type="SAM" id="MobiDB-lite"/>
    </source>
</evidence>
<gene>
    <name evidence="2" type="ORF">M513_08930</name>
    <name evidence="3" type="ORF">M514_08930</name>
</gene>
<reference evidence="2 4" key="1">
    <citation type="journal article" date="2014" name="Nat. Genet.">
        <title>Genome and transcriptome of the porcine whipworm Trichuris suis.</title>
        <authorList>
            <person name="Jex A.R."/>
            <person name="Nejsum P."/>
            <person name="Schwarz E.M."/>
            <person name="Hu L."/>
            <person name="Young N.D."/>
            <person name="Hall R.S."/>
            <person name="Korhonen P.K."/>
            <person name="Liao S."/>
            <person name="Thamsborg S."/>
            <person name="Xia J."/>
            <person name="Xu P."/>
            <person name="Wang S."/>
            <person name="Scheerlinck J.P."/>
            <person name="Hofmann A."/>
            <person name="Sternberg P.W."/>
            <person name="Wang J."/>
            <person name="Gasser R.B."/>
        </authorList>
    </citation>
    <scope>NUCLEOTIDE SEQUENCE [LARGE SCALE GENOMIC DNA]</scope>
    <source>
        <strain evidence="3">DCEP-RM93F</strain>
        <strain evidence="2">DCEP-RM93M</strain>
    </source>
</reference>